<dbReference type="Gene3D" id="3.40.50.1700">
    <property type="entry name" value="Glycoside hydrolase family 3 C-terminal domain"/>
    <property type="match status" value="1"/>
</dbReference>
<feature type="domain" description="Beta-lactamase-related" evidence="7">
    <location>
        <begin position="601"/>
        <end position="961"/>
    </location>
</feature>
<feature type="domain" description="Glycoside hydrolase family 3 N-terminal" evidence="8">
    <location>
        <begin position="49"/>
        <end position="362"/>
    </location>
</feature>
<evidence type="ECO:0000256" key="4">
    <source>
        <dbReference type="ARBA" id="ARBA00022801"/>
    </source>
</evidence>
<dbReference type="SUPFAM" id="SSF52279">
    <property type="entry name" value="Beta-D-glucan exohydrolase, C-terminal domain"/>
    <property type="match status" value="1"/>
</dbReference>
<organism evidence="9 10">
    <name type="scientific">Lacibacter cauensis</name>
    <dbReference type="NCBI Taxonomy" id="510947"/>
    <lineage>
        <taxon>Bacteria</taxon>
        <taxon>Pseudomonadati</taxon>
        <taxon>Bacteroidota</taxon>
        <taxon>Chitinophagia</taxon>
        <taxon>Chitinophagales</taxon>
        <taxon>Chitinophagaceae</taxon>
        <taxon>Lacibacter</taxon>
    </lineage>
</organism>
<feature type="signal peptide" evidence="6">
    <location>
        <begin position="1"/>
        <end position="30"/>
    </location>
</feature>
<sequence>MAKGNKSEHMKKLILLLACAASFSSSFSQSKVEQAKRWADSVMLTLSKDQKIAQLMIIRAHSNLGAAHVQQVTELIQKYNVGGLCFFQGGPVRQANLTNFYQSIAQTPLLITIDGEWGLGMRLDSVVSLPRQLMLGAVQDASLAYGYGKILGEQCKRMGIQVNFAPVVDVNNNPNNPVINDRSFGEDRYKVALFGVQVMKGMQDMGVMACAKHFPGHGDTETDSHYDLPIISKTKSQLDSLELYPFRELFESGVGSVMIGHLYIPAIDNTKSQATSLSYNNVTKLLREELRYKGLTFTDALEMQGVKKFYPDGAASVQSLIAGNDLLCLPSDIPAAIKKIKTALKKKKLHWDDLNSRVHRVLMAKYLHGLAELKPIDTNNLVNDLNVKTDAFKKLLAQKSATLVRNEQQMLPLSTAAMSFVSKVTGAEKRIAYVAIGAVTENGMTQKMRNELKADVFFFSYKSDAGRILSLVELIKHNYSHVVIGLHGYSRRPQNNFGISSTALQLTNSLLQLPNAALVLFGNPYAMKNFCDAKNALVCYEDDAYTQQAAFDIIYGNQKPTGKLPVTVCEQLKFGTGITYTDPKQAGLPRSLLAPEKFATVDSIVTDAIEKKAFPGCVVMAVKDGKIAFEKAYGYYTYEQQEPMTTESVFDMASVTKICATTISVMKLYEEGKLDLKKRLGDYLPWVNGSNKQDLLIEDILLHQAGLKSWIPFYKETIDTNSGIPSAQLYVNGPSETYNVRVADTFYMRNDWVDTMYQRILQSEMGQYGKYVYSDNDFIFLGKIVEQLTGQTLDEYVRTTFYQPLQLAATGFRPLNHLPVNRIVPTEREVQFRRQLLRGDVHDPGAAMFGGIAGHAGLFSTAYELAMILQMLNNGGTIGNQTFFKSETVQKFIAYGSENSRRGLGFDKPEKDNATRKEPYPALLVSPSTFGHTGYTGTGVWGDPENKIVYIFLSNRVYPEGGTNTKLLTLNVRGKVQDAIYKVLLGK</sequence>
<reference evidence="9 10" key="1">
    <citation type="journal article" date="2015" name="Stand. Genomic Sci.">
        <title>Genomic Encyclopedia of Bacterial and Archaeal Type Strains, Phase III: the genomes of soil and plant-associated and newly described type strains.</title>
        <authorList>
            <person name="Whitman W.B."/>
            <person name="Woyke T."/>
            <person name="Klenk H.P."/>
            <person name="Zhou Y."/>
            <person name="Lilburn T.G."/>
            <person name="Beck B.J."/>
            <person name="De Vos P."/>
            <person name="Vandamme P."/>
            <person name="Eisen J.A."/>
            <person name="Garrity G."/>
            <person name="Hugenholtz P."/>
            <person name="Kyrpides N.C."/>
        </authorList>
    </citation>
    <scope>NUCLEOTIDE SEQUENCE [LARGE SCALE GENOMIC DNA]</scope>
    <source>
        <strain evidence="9 10">CGMCC 1.7271</strain>
    </source>
</reference>
<keyword evidence="5" id="KW-0326">Glycosidase</keyword>
<keyword evidence="6" id="KW-0732">Signal</keyword>
<dbReference type="InterPro" id="IPR036962">
    <property type="entry name" value="Glyco_hydro_3_N_sf"/>
</dbReference>
<dbReference type="Gene3D" id="3.20.20.300">
    <property type="entry name" value="Glycoside hydrolase, family 3, N-terminal domain"/>
    <property type="match status" value="1"/>
</dbReference>
<name>A0A562SL56_9BACT</name>
<dbReference type="InterPro" id="IPR036881">
    <property type="entry name" value="Glyco_hydro_3_C_sf"/>
</dbReference>
<evidence type="ECO:0000259" key="7">
    <source>
        <dbReference type="Pfam" id="PF00144"/>
    </source>
</evidence>
<evidence type="ECO:0000313" key="10">
    <source>
        <dbReference type="Proteomes" id="UP000316167"/>
    </source>
</evidence>
<evidence type="ECO:0000256" key="6">
    <source>
        <dbReference type="SAM" id="SignalP"/>
    </source>
</evidence>
<dbReference type="Pfam" id="PF00144">
    <property type="entry name" value="Beta-lactamase"/>
    <property type="match status" value="1"/>
</dbReference>
<evidence type="ECO:0000256" key="3">
    <source>
        <dbReference type="ARBA" id="ARBA00012663"/>
    </source>
</evidence>
<dbReference type="Proteomes" id="UP000316167">
    <property type="component" value="Unassembled WGS sequence"/>
</dbReference>
<comment type="caution">
    <text evidence="9">The sequence shown here is derived from an EMBL/GenBank/DDBJ whole genome shotgun (WGS) entry which is preliminary data.</text>
</comment>
<dbReference type="PANTHER" id="PTHR30480:SF13">
    <property type="entry name" value="BETA-HEXOSAMINIDASE"/>
    <property type="match status" value="1"/>
</dbReference>
<dbReference type="SUPFAM" id="SSF51445">
    <property type="entry name" value="(Trans)glycosidases"/>
    <property type="match status" value="1"/>
</dbReference>
<dbReference type="InterPro" id="IPR012338">
    <property type="entry name" value="Beta-lactam/transpept-like"/>
</dbReference>
<evidence type="ECO:0000313" key="9">
    <source>
        <dbReference type="EMBL" id="TWI81476.1"/>
    </source>
</evidence>
<dbReference type="PANTHER" id="PTHR30480">
    <property type="entry name" value="BETA-HEXOSAMINIDASE-RELATED"/>
    <property type="match status" value="1"/>
</dbReference>
<dbReference type="GO" id="GO:0005975">
    <property type="term" value="P:carbohydrate metabolic process"/>
    <property type="evidence" value="ECO:0007669"/>
    <property type="project" value="InterPro"/>
</dbReference>
<dbReference type="Gene3D" id="3.40.710.10">
    <property type="entry name" value="DD-peptidase/beta-lactamase superfamily"/>
    <property type="match status" value="1"/>
</dbReference>
<proteinExistence type="inferred from homology"/>
<gene>
    <name evidence="9" type="ORF">IQ13_2494</name>
</gene>
<evidence type="ECO:0000256" key="5">
    <source>
        <dbReference type="ARBA" id="ARBA00023295"/>
    </source>
</evidence>
<evidence type="ECO:0000256" key="1">
    <source>
        <dbReference type="ARBA" id="ARBA00001231"/>
    </source>
</evidence>
<dbReference type="GO" id="GO:0009254">
    <property type="term" value="P:peptidoglycan turnover"/>
    <property type="evidence" value="ECO:0007669"/>
    <property type="project" value="TreeGrafter"/>
</dbReference>
<evidence type="ECO:0000256" key="2">
    <source>
        <dbReference type="ARBA" id="ARBA00005336"/>
    </source>
</evidence>
<feature type="chain" id="PRO_5021743357" description="beta-N-acetylhexosaminidase" evidence="6">
    <location>
        <begin position="31"/>
        <end position="987"/>
    </location>
</feature>
<dbReference type="InterPro" id="IPR001466">
    <property type="entry name" value="Beta-lactam-related"/>
</dbReference>
<dbReference type="InterPro" id="IPR050226">
    <property type="entry name" value="NagZ_Beta-hexosaminidase"/>
</dbReference>
<dbReference type="AlphaFoldDB" id="A0A562SL56"/>
<dbReference type="SUPFAM" id="SSF56601">
    <property type="entry name" value="beta-lactamase/transpeptidase-like"/>
    <property type="match status" value="1"/>
</dbReference>
<keyword evidence="4 9" id="KW-0378">Hydrolase</keyword>
<protein>
    <recommendedName>
        <fullName evidence="3">beta-N-acetylhexosaminidase</fullName>
        <ecNumber evidence="3">3.2.1.52</ecNumber>
    </recommendedName>
</protein>
<dbReference type="EC" id="3.2.1.52" evidence="3"/>
<comment type="catalytic activity">
    <reaction evidence="1">
        <text>Hydrolysis of terminal non-reducing N-acetyl-D-hexosamine residues in N-acetyl-beta-D-hexosaminides.</text>
        <dbReference type="EC" id="3.2.1.52"/>
    </reaction>
</comment>
<dbReference type="InterPro" id="IPR017853">
    <property type="entry name" value="GH"/>
</dbReference>
<evidence type="ECO:0000259" key="8">
    <source>
        <dbReference type="Pfam" id="PF00933"/>
    </source>
</evidence>
<dbReference type="GO" id="GO:0004563">
    <property type="term" value="F:beta-N-acetylhexosaminidase activity"/>
    <property type="evidence" value="ECO:0007669"/>
    <property type="project" value="UniProtKB-EC"/>
</dbReference>
<comment type="similarity">
    <text evidence="2">Belongs to the glycosyl hydrolase 3 family.</text>
</comment>
<dbReference type="InterPro" id="IPR001764">
    <property type="entry name" value="Glyco_hydro_3_N"/>
</dbReference>
<accession>A0A562SL56</accession>
<keyword evidence="10" id="KW-1185">Reference proteome</keyword>
<dbReference type="EMBL" id="VLLE01000004">
    <property type="protein sequence ID" value="TWI81476.1"/>
    <property type="molecule type" value="Genomic_DNA"/>
</dbReference>
<dbReference type="Pfam" id="PF00933">
    <property type="entry name" value="Glyco_hydro_3"/>
    <property type="match status" value="1"/>
</dbReference>